<name>X0Y0F3_9ZZZZ</name>
<feature type="non-terminal residue" evidence="1">
    <location>
        <position position="1"/>
    </location>
</feature>
<organism evidence="1">
    <name type="scientific">marine sediment metagenome</name>
    <dbReference type="NCBI Taxonomy" id="412755"/>
    <lineage>
        <taxon>unclassified sequences</taxon>
        <taxon>metagenomes</taxon>
        <taxon>ecological metagenomes</taxon>
    </lineage>
</organism>
<evidence type="ECO:0000313" key="1">
    <source>
        <dbReference type="EMBL" id="GAG49259.1"/>
    </source>
</evidence>
<protein>
    <recommendedName>
        <fullName evidence="2">Methyltransferase type 11 domain-containing protein</fullName>
    </recommendedName>
</protein>
<proteinExistence type="predicted"/>
<reference evidence="1" key="1">
    <citation type="journal article" date="2014" name="Front. Microbiol.">
        <title>High frequency of phylogenetically diverse reductive dehalogenase-homologous genes in deep subseafloor sedimentary metagenomes.</title>
        <authorList>
            <person name="Kawai M."/>
            <person name="Futagami T."/>
            <person name="Toyoda A."/>
            <person name="Takaki Y."/>
            <person name="Nishi S."/>
            <person name="Hori S."/>
            <person name="Arai W."/>
            <person name="Tsubouchi T."/>
            <person name="Morono Y."/>
            <person name="Uchiyama I."/>
            <person name="Ito T."/>
            <person name="Fujiyama A."/>
            <person name="Inagaki F."/>
            <person name="Takami H."/>
        </authorList>
    </citation>
    <scope>NUCLEOTIDE SEQUENCE</scope>
    <source>
        <strain evidence="1">Expedition CK06-06</strain>
    </source>
</reference>
<comment type="caution">
    <text evidence="1">The sequence shown here is derived from an EMBL/GenBank/DDBJ whole genome shotgun (WGS) entry which is preliminary data.</text>
</comment>
<dbReference type="InterPro" id="IPR029063">
    <property type="entry name" value="SAM-dependent_MTases_sf"/>
</dbReference>
<accession>X0Y0F3</accession>
<evidence type="ECO:0008006" key="2">
    <source>
        <dbReference type="Google" id="ProtNLM"/>
    </source>
</evidence>
<sequence length="158" mass="17716">DICRLPRQGKMYDMVVDSYCLQGIVLDGDRARVFSNVRARMMAEGYYLVSTAMLDERRFCKEDTVFDRASGILYNHYGENGIIDAKTGVVHVELAKQPADCEDAISIEGKWYLPNRRHLKAPALKAELEAAGFSVLYQSGDYGENVVCVHACSGTRLR</sequence>
<gene>
    <name evidence="1" type="ORF">S01H1_77167</name>
</gene>
<dbReference type="AlphaFoldDB" id="X0Y0F3"/>
<dbReference type="EMBL" id="BARS01051846">
    <property type="protein sequence ID" value="GAG49259.1"/>
    <property type="molecule type" value="Genomic_DNA"/>
</dbReference>
<dbReference type="SUPFAM" id="SSF53335">
    <property type="entry name" value="S-adenosyl-L-methionine-dependent methyltransferases"/>
    <property type="match status" value="1"/>
</dbReference>